<dbReference type="SUPFAM" id="SSF47576">
    <property type="entry name" value="Calponin-homology domain, CH-domain"/>
    <property type="match status" value="1"/>
</dbReference>
<dbReference type="CDD" id="cd05992">
    <property type="entry name" value="PB1"/>
    <property type="match status" value="1"/>
</dbReference>
<dbReference type="GO" id="GO:0030010">
    <property type="term" value="P:establishment of cell polarity"/>
    <property type="evidence" value="ECO:0007669"/>
    <property type="project" value="TreeGrafter"/>
</dbReference>
<dbReference type="PROSITE" id="PS50003">
    <property type="entry name" value="PH_DOMAIN"/>
    <property type="match status" value="1"/>
</dbReference>
<dbReference type="SUPFAM" id="SSF50729">
    <property type="entry name" value="PH domain-like"/>
    <property type="match status" value="1"/>
</dbReference>
<dbReference type="GeneID" id="19897047"/>
<feature type="domain" description="PB1" evidence="5">
    <location>
        <begin position="854"/>
        <end position="949"/>
    </location>
</feature>
<dbReference type="PROSITE" id="PS50010">
    <property type="entry name" value="DH_2"/>
    <property type="match status" value="1"/>
</dbReference>
<protein>
    <recommendedName>
        <fullName evidence="8">DH domain-containing protein</fullName>
    </recommendedName>
</protein>
<dbReference type="CDD" id="cd00014">
    <property type="entry name" value="CH_SF"/>
    <property type="match status" value="1"/>
</dbReference>
<evidence type="ECO:0000259" key="3">
    <source>
        <dbReference type="PROSITE" id="PS50010"/>
    </source>
</evidence>
<dbReference type="Gene3D" id="2.30.29.30">
    <property type="entry name" value="Pleckstrin-homology domain (PH domain)/Phosphotyrosine-binding domain (PTB)"/>
    <property type="match status" value="1"/>
</dbReference>
<dbReference type="InterPro" id="IPR000270">
    <property type="entry name" value="PB1_dom"/>
</dbReference>
<dbReference type="Pfam" id="PF00621">
    <property type="entry name" value="RhoGEF"/>
    <property type="match status" value="1"/>
</dbReference>
<evidence type="ECO:0008006" key="8">
    <source>
        <dbReference type="Google" id="ProtNLM"/>
    </source>
</evidence>
<dbReference type="PROSITE" id="PS51745">
    <property type="entry name" value="PB1"/>
    <property type="match status" value="1"/>
</dbReference>
<dbReference type="Pfam" id="PF00564">
    <property type="entry name" value="PB1"/>
    <property type="match status" value="1"/>
</dbReference>
<dbReference type="InterPro" id="IPR053793">
    <property type="entry name" value="PB1-like"/>
</dbReference>
<dbReference type="GO" id="GO:0005737">
    <property type="term" value="C:cytoplasm"/>
    <property type="evidence" value="ECO:0007669"/>
    <property type="project" value="TreeGrafter"/>
</dbReference>
<dbReference type="InterPro" id="IPR035899">
    <property type="entry name" value="DBL_dom_sf"/>
</dbReference>
<accession>M7PCK0</accession>
<evidence type="ECO:0000256" key="1">
    <source>
        <dbReference type="SAM" id="MobiDB-lite"/>
    </source>
</evidence>
<dbReference type="CDD" id="cd00160">
    <property type="entry name" value="RhoGEF"/>
    <property type="match status" value="1"/>
</dbReference>
<proteinExistence type="predicted"/>
<dbReference type="Pfam" id="PF15411">
    <property type="entry name" value="PH_10"/>
    <property type="match status" value="1"/>
</dbReference>
<feature type="domain" description="PH" evidence="2">
    <location>
        <begin position="418"/>
        <end position="540"/>
    </location>
</feature>
<dbReference type="AlphaFoldDB" id="M7PCK0"/>
<feature type="domain" description="Calponin-homology (CH)" evidence="4">
    <location>
        <begin position="79"/>
        <end position="195"/>
    </location>
</feature>
<dbReference type="STRING" id="1069680.M7PCK0"/>
<evidence type="ECO:0000313" key="6">
    <source>
        <dbReference type="EMBL" id="EMR08189.1"/>
    </source>
</evidence>
<dbReference type="InterPro" id="IPR001849">
    <property type="entry name" value="PH_domain"/>
</dbReference>
<dbReference type="OrthoDB" id="1594986at2759"/>
<dbReference type="VEuPathDB" id="FungiDB:PNEG_03360"/>
<dbReference type="InterPro" id="IPR001715">
    <property type="entry name" value="CH_dom"/>
</dbReference>
<dbReference type="Gene3D" id="3.10.20.90">
    <property type="entry name" value="Phosphatidylinositol 3-kinase Catalytic Subunit, Chain A, domain 1"/>
    <property type="match status" value="1"/>
</dbReference>
<dbReference type="GO" id="GO:0035556">
    <property type="term" value="P:intracellular signal transduction"/>
    <property type="evidence" value="ECO:0007669"/>
    <property type="project" value="InterPro"/>
</dbReference>
<evidence type="ECO:0000259" key="5">
    <source>
        <dbReference type="PROSITE" id="PS51745"/>
    </source>
</evidence>
<dbReference type="FunFam" id="1.20.900.10:FF:000046">
    <property type="entry name" value="Related to CDC24-GTP/GDP exchange factor for Cdc42p"/>
    <property type="match status" value="1"/>
</dbReference>
<organism evidence="6 7">
    <name type="scientific">Pneumocystis murina (strain B123)</name>
    <name type="common">Mouse pneumocystis pneumonia agent</name>
    <name type="synonym">Pneumocystis carinii f. sp. muris</name>
    <dbReference type="NCBI Taxonomy" id="1069680"/>
    <lineage>
        <taxon>Eukaryota</taxon>
        <taxon>Fungi</taxon>
        <taxon>Dikarya</taxon>
        <taxon>Ascomycota</taxon>
        <taxon>Taphrinomycotina</taxon>
        <taxon>Pneumocystomycetes</taxon>
        <taxon>Pneumocystaceae</taxon>
        <taxon>Pneumocystis</taxon>
    </lineage>
</organism>
<dbReference type="InterPro" id="IPR001331">
    <property type="entry name" value="GDS_CDC24_CS"/>
</dbReference>
<dbReference type="InterPro" id="IPR011993">
    <property type="entry name" value="PH-like_dom_sf"/>
</dbReference>
<comment type="caution">
    <text evidence="6">The sequence shown here is derived from an EMBL/GenBank/DDBJ whole genome shotgun (WGS) entry which is preliminary data.</text>
</comment>
<dbReference type="GO" id="GO:0031106">
    <property type="term" value="P:septin ring organization"/>
    <property type="evidence" value="ECO:0007669"/>
    <property type="project" value="TreeGrafter"/>
</dbReference>
<dbReference type="GO" id="GO:0005634">
    <property type="term" value="C:nucleus"/>
    <property type="evidence" value="ECO:0007669"/>
    <property type="project" value="TreeGrafter"/>
</dbReference>
<keyword evidence="7" id="KW-1185">Reference proteome</keyword>
<dbReference type="Gene3D" id="1.10.418.10">
    <property type="entry name" value="Calponin-like domain"/>
    <property type="match status" value="1"/>
</dbReference>
<dbReference type="Pfam" id="PF06395">
    <property type="entry name" value="CDC24"/>
    <property type="match status" value="1"/>
</dbReference>
<dbReference type="InterPro" id="IPR033511">
    <property type="entry name" value="Cdc24/Scd1_PH_dom"/>
</dbReference>
<dbReference type="InterPro" id="IPR036872">
    <property type="entry name" value="CH_dom_sf"/>
</dbReference>
<dbReference type="PANTHER" id="PTHR47339:SF1">
    <property type="entry name" value="CELL DIVISION CONTROL PROTEIN 24"/>
    <property type="match status" value="1"/>
</dbReference>
<dbReference type="SMART" id="SM00666">
    <property type="entry name" value="PB1"/>
    <property type="match status" value="1"/>
</dbReference>
<feature type="compositionally biased region" description="Low complexity" evidence="1">
    <location>
        <begin position="811"/>
        <end position="822"/>
    </location>
</feature>
<sequence>MTQSRPTKSNISANASNNFSKYNGLHSSGSVSSVETINNRNLSSKFVPLPANSITNKPAIASSSIYQICREIHGRLLNVPNFEIYLDNAKSQNDLSPAGIVNDPVSLLWQCFRQGASLCALFNALRPAKPLTVNPDSYLTSMNACKASVYHFLLACRNELGYKDDDLFSISQLYQDDTNGFVKVTKTVSLILDKLEEKNLLLKRKKIIYNDQDIKKPKDNRAKVVAELLDTERKYVQDMETLQNYMHALQSNEIVSADTIHLLFANLNMLVDFQRRFLIGIEANSALHPEHQRFGALFIQMEESFSIYEPFCSNYTYASDLAIEETSKLNKLAHIVEPTYELPSLLIKPIQRICKYPLLLKELLKYTDPSDPHYEELKQGMYAIKRVTDRVNETRRRQENEVVVMELERKIEDWKGHNVSNFGALLLEDVFIVIKGDVEREYHVYLFERILLCCKEIPASKKQAKVMSISKKSHKKRGNLQLKGRIFINSVLNIDSISKNGQYTLHVHWHNDHEKEFFILKCRNEENLKQWHNVLKKLIEESKSKDDTQINHNTMNYKSNKIDNQFNTMKSFNTKSKNYATDDSDNESSYKDVRDIIDNSNDIGTSTISKNLSSISVRSRSATNDSIASFGNNYYGTQIFSSRNPPQTSKVSQICYQSYSTNPKGVLENIDCKPFENNYMIPDSHISITTELSSNPTRESLGSSITDSYSFTGFNTQNTSNHDLDQLRYTIPSVSQTSHKNNNIPCSLHNYRIPAHPTSIPDIMSKNNTRSISNPVINAFPENQIPPNTSLLSSVSSSHIISNHKIEHNDSTSSISPNTSLSRPTTESPNTTTGNISPSTIPQTRLEGNKNENQVKIKVNYLDDIFVIIVAPTIGYAQLMERVERKIHLCGNYATKNLRQPLRIRYQDEDGDHITINSDEDVQMAVEMRHLYGTEGLSGAPGIVNLYVG</sequence>
<dbReference type="GO" id="GO:0043332">
    <property type="term" value="C:mating projection tip"/>
    <property type="evidence" value="ECO:0007669"/>
    <property type="project" value="TreeGrafter"/>
</dbReference>
<dbReference type="OMA" id="EVENIMP"/>
<feature type="domain" description="DH" evidence="3">
    <location>
        <begin position="220"/>
        <end position="394"/>
    </location>
</feature>
<dbReference type="GO" id="GO:0000935">
    <property type="term" value="C:division septum"/>
    <property type="evidence" value="ECO:0007669"/>
    <property type="project" value="TreeGrafter"/>
</dbReference>
<reference evidence="7" key="1">
    <citation type="journal article" date="2016" name="Nat. Commun.">
        <title>Genome analysis of three Pneumocystis species reveals adaptation mechanisms to life exclusively in mammalian hosts.</title>
        <authorList>
            <person name="Ma L."/>
            <person name="Chen Z."/>
            <person name="Huang D.W."/>
            <person name="Kutty G."/>
            <person name="Ishihara M."/>
            <person name="Wang H."/>
            <person name="Abouelleil A."/>
            <person name="Bishop L."/>
            <person name="Davey E."/>
            <person name="Deng R."/>
            <person name="Deng X."/>
            <person name="Fan L."/>
            <person name="Fantoni G."/>
            <person name="Fitzgerald M."/>
            <person name="Gogineni E."/>
            <person name="Goldberg J.M."/>
            <person name="Handley G."/>
            <person name="Hu X."/>
            <person name="Huber C."/>
            <person name="Jiao X."/>
            <person name="Jones K."/>
            <person name="Levin J.Z."/>
            <person name="Liu Y."/>
            <person name="Macdonald P."/>
            <person name="Melnikov A."/>
            <person name="Raley C."/>
            <person name="Sassi M."/>
            <person name="Sherman B.T."/>
            <person name="Song X."/>
            <person name="Sykes S."/>
            <person name="Tran B."/>
            <person name="Walsh L."/>
            <person name="Xia Y."/>
            <person name="Yang J."/>
            <person name="Young S."/>
            <person name="Zeng Q."/>
            <person name="Zheng X."/>
            <person name="Stephens R."/>
            <person name="Nusbaum C."/>
            <person name="Birren B.W."/>
            <person name="Azadi P."/>
            <person name="Lempicki R.A."/>
            <person name="Cuomo C.A."/>
            <person name="Kovacs J.A."/>
        </authorList>
    </citation>
    <scope>NUCLEOTIDE SEQUENCE [LARGE SCALE GENOMIC DNA]</scope>
    <source>
        <strain evidence="7">B123</strain>
    </source>
</reference>
<dbReference type="SMART" id="SM00233">
    <property type="entry name" value="PH"/>
    <property type="match status" value="1"/>
</dbReference>
<name>M7PCK0_PNEMU</name>
<dbReference type="HOGENOM" id="CLU_007879_0_0_1"/>
<dbReference type="PANTHER" id="PTHR47339">
    <property type="entry name" value="CELL DIVISION CONTROL PROTEIN 24"/>
    <property type="match status" value="1"/>
</dbReference>
<dbReference type="InterPro" id="IPR053026">
    <property type="entry name" value="CDC42_GEF"/>
</dbReference>
<dbReference type="GO" id="GO:0005085">
    <property type="term" value="F:guanyl-nucleotide exchange factor activity"/>
    <property type="evidence" value="ECO:0007669"/>
    <property type="project" value="InterPro"/>
</dbReference>
<dbReference type="RefSeq" id="XP_007875442.1">
    <property type="nucleotide sequence ID" value="XM_007877251.2"/>
</dbReference>
<dbReference type="InterPro" id="IPR000219">
    <property type="entry name" value="DH_dom"/>
</dbReference>
<dbReference type="SUPFAM" id="SSF48065">
    <property type="entry name" value="DBL homology domain (DH-domain)"/>
    <property type="match status" value="1"/>
</dbReference>
<dbReference type="Gene3D" id="1.20.900.10">
    <property type="entry name" value="Dbl homology (DH) domain"/>
    <property type="match status" value="1"/>
</dbReference>
<dbReference type="eggNOG" id="KOG3519">
    <property type="taxonomic scope" value="Eukaryota"/>
</dbReference>
<dbReference type="EMBL" id="AFWA02000017">
    <property type="protein sequence ID" value="EMR08189.1"/>
    <property type="molecule type" value="Genomic_DNA"/>
</dbReference>
<dbReference type="InterPro" id="IPR010481">
    <property type="entry name" value="Cdc24/Scd1_N"/>
</dbReference>
<gene>
    <name evidence="6" type="ORF">PNEG_03360</name>
</gene>
<dbReference type="PROSITE" id="PS00741">
    <property type="entry name" value="DH_1"/>
    <property type="match status" value="1"/>
</dbReference>
<dbReference type="PROSITE" id="PS50021">
    <property type="entry name" value="CH"/>
    <property type="match status" value="1"/>
</dbReference>
<dbReference type="SUPFAM" id="SSF54277">
    <property type="entry name" value="CAD &amp; PB1 domains"/>
    <property type="match status" value="1"/>
</dbReference>
<dbReference type="CDD" id="cd13246">
    <property type="entry name" value="PH_Scd1"/>
    <property type="match status" value="1"/>
</dbReference>
<dbReference type="SMART" id="SM00325">
    <property type="entry name" value="RhoGEF"/>
    <property type="match status" value="1"/>
</dbReference>
<feature type="region of interest" description="Disordered" evidence="1">
    <location>
        <begin position="805"/>
        <end position="848"/>
    </location>
</feature>
<dbReference type="Proteomes" id="UP000011958">
    <property type="component" value="Unassembled WGS sequence"/>
</dbReference>
<evidence type="ECO:0000259" key="4">
    <source>
        <dbReference type="PROSITE" id="PS50021"/>
    </source>
</evidence>
<feature type="compositionally biased region" description="Polar residues" evidence="1">
    <location>
        <begin position="823"/>
        <end position="843"/>
    </location>
</feature>
<evidence type="ECO:0000259" key="2">
    <source>
        <dbReference type="PROSITE" id="PS50003"/>
    </source>
</evidence>
<evidence type="ECO:0000313" key="7">
    <source>
        <dbReference type="Proteomes" id="UP000011958"/>
    </source>
</evidence>